<dbReference type="EMBL" id="JAAXYH010000018">
    <property type="protein sequence ID" value="NMH66884.1"/>
    <property type="molecule type" value="Genomic_DNA"/>
</dbReference>
<dbReference type="PIRSF" id="PIRSF008502">
    <property type="entry name" value="UCP008502"/>
    <property type="match status" value="1"/>
</dbReference>
<gene>
    <name evidence="1" type="ORF">HC757_17130</name>
</gene>
<keyword evidence="2" id="KW-1185">Reference proteome</keyword>
<proteinExistence type="predicted"/>
<evidence type="ECO:0000313" key="1">
    <source>
        <dbReference type="EMBL" id="NMH66884.1"/>
    </source>
</evidence>
<organism evidence="1 2">
    <name type="scientific">Shewanella salipaludis</name>
    <dbReference type="NCBI Taxonomy" id="2723052"/>
    <lineage>
        <taxon>Bacteria</taxon>
        <taxon>Pseudomonadati</taxon>
        <taxon>Pseudomonadota</taxon>
        <taxon>Gammaproteobacteria</taxon>
        <taxon>Alteromonadales</taxon>
        <taxon>Shewanellaceae</taxon>
        <taxon>Shewanella</taxon>
    </lineage>
</organism>
<dbReference type="PANTHER" id="PTHR36439">
    <property type="entry name" value="BLL4334 PROTEIN"/>
    <property type="match status" value="1"/>
</dbReference>
<sequence>MKTYIVLFRAINVGGKNVLPMKELVSLLEALGFEGVKSYIQSGNLILKGNNPPGAEVVAALEARFGFRPEMMALEKAEFDACVANNPFVAAEGKTLHCYFCNESPRLNQERLERLVADTEEYRLIDRVFYLHAPNGIGRSKLVANLESCLGVKATGRNLNTVNKLQQMSASV</sequence>
<dbReference type="AlphaFoldDB" id="A0A972G457"/>
<dbReference type="SUPFAM" id="SSF160379">
    <property type="entry name" value="SP0830-like"/>
    <property type="match status" value="1"/>
</dbReference>
<dbReference type="Proteomes" id="UP000737113">
    <property type="component" value="Unassembled WGS sequence"/>
</dbReference>
<dbReference type="Pfam" id="PF08002">
    <property type="entry name" value="DUF1697"/>
    <property type="match status" value="1"/>
</dbReference>
<evidence type="ECO:0000313" key="2">
    <source>
        <dbReference type="Proteomes" id="UP000737113"/>
    </source>
</evidence>
<comment type="caution">
    <text evidence="1">The sequence shown here is derived from an EMBL/GenBank/DDBJ whole genome shotgun (WGS) entry which is preliminary data.</text>
</comment>
<accession>A0A972G457</accession>
<reference evidence="1" key="1">
    <citation type="submission" date="2020-04" db="EMBL/GenBank/DDBJ databases">
        <title>Description of Shewanella salipaludis sp. nov., isolated from a salt marsh.</title>
        <authorList>
            <person name="Park S."/>
            <person name="Yoon J.-H."/>
        </authorList>
    </citation>
    <scope>NUCLEOTIDE SEQUENCE</scope>
    <source>
        <strain evidence="1">SHSM-M6</strain>
    </source>
</reference>
<dbReference type="InterPro" id="IPR012545">
    <property type="entry name" value="DUF1697"/>
</dbReference>
<name>A0A972G457_9GAMM</name>
<dbReference type="PANTHER" id="PTHR36439:SF1">
    <property type="entry name" value="DUF1697 DOMAIN-CONTAINING PROTEIN"/>
    <property type="match status" value="1"/>
</dbReference>
<dbReference type="Gene3D" id="3.30.70.1280">
    <property type="entry name" value="SP0830-like domains"/>
    <property type="match status" value="1"/>
</dbReference>
<protein>
    <submittedName>
        <fullName evidence="1">DUF1697 domain-containing protein</fullName>
    </submittedName>
</protein>